<gene>
    <name evidence="1" type="ORF">VNI00_014008</name>
</gene>
<proteinExistence type="predicted"/>
<organism evidence="1 2">
    <name type="scientific">Paramarasmius palmivorus</name>
    <dbReference type="NCBI Taxonomy" id="297713"/>
    <lineage>
        <taxon>Eukaryota</taxon>
        <taxon>Fungi</taxon>
        <taxon>Dikarya</taxon>
        <taxon>Basidiomycota</taxon>
        <taxon>Agaricomycotina</taxon>
        <taxon>Agaricomycetes</taxon>
        <taxon>Agaricomycetidae</taxon>
        <taxon>Agaricales</taxon>
        <taxon>Marasmiineae</taxon>
        <taxon>Marasmiaceae</taxon>
        <taxon>Paramarasmius</taxon>
    </lineage>
</organism>
<evidence type="ECO:0000313" key="2">
    <source>
        <dbReference type="Proteomes" id="UP001383192"/>
    </source>
</evidence>
<keyword evidence="2" id="KW-1185">Reference proteome</keyword>
<protein>
    <submittedName>
        <fullName evidence="1">Uncharacterized protein</fullName>
    </submittedName>
</protein>
<dbReference type="Proteomes" id="UP001383192">
    <property type="component" value="Unassembled WGS sequence"/>
</dbReference>
<dbReference type="EMBL" id="JAYKXP010000075">
    <property type="protein sequence ID" value="KAK7030437.1"/>
    <property type="molecule type" value="Genomic_DNA"/>
</dbReference>
<reference evidence="1 2" key="1">
    <citation type="submission" date="2024-01" db="EMBL/GenBank/DDBJ databases">
        <title>A draft genome for a cacao thread blight-causing isolate of Paramarasmius palmivorus.</title>
        <authorList>
            <person name="Baruah I.K."/>
            <person name="Bukari Y."/>
            <person name="Amoako-Attah I."/>
            <person name="Meinhardt L.W."/>
            <person name="Bailey B.A."/>
            <person name="Cohen S.P."/>
        </authorList>
    </citation>
    <scope>NUCLEOTIDE SEQUENCE [LARGE SCALE GENOMIC DNA]</scope>
    <source>
        <strain evidence="1 2">GH-12</strain>
    </source>
</reference>
<comment type="caution">
    <text evidence="1">The sequence shown here is derived from an EMBL/GenBank/DDBJ whole genome shotgun (WGS) entry which is preliminary data.</text>
</comment>
<sequence length="214" mass="24515">MPSLPHPPPVRSASVSQQLALFIGMTSPCHQELFNRVIDAYARTPDGFLVTLVDKGEALQLLELIVLRRLVDFPMQMERRFPRISFLLPKTRSNIRLIVRTIKHLLPQKSHLFDSMDCPLGHFHVANQRLDLSDVPLNQLWAVEVLRLKGMLNRPGRARTNTFAVRYDKYTLQWLQTRLAQLLGVDVLEGKQLNDAVDSLYETVQSKVVALRRA</sequence>
<evidence type="ECO:0000313" key="1">
    <source>
        <dbReference type="EMBL" id="KAK7030437.1"/>
    </source>
</evidence>
<accession>A0AAW0BUH6</accession>
<dbReference type="AlphaFoldDB" id="A0AAW0BUH6"/>
<name>A0AAW0BUH6_9AGAR</name>